<evidence type="ECO:0000313" key="2">
    <source>
        <dbReference type="EMBL" id="PVZ71646.1"/>
    </source>
</evidence>
<dbReference type="PROSITE" id="PS51163">
    <property type="entry name" value="YRDC"/>
    <property type="match status" value="1"/>
</dbReference>
<feature type="domain" description="YrdC-like" evidence="1">
    <location>
        <begin position="14"/>
        <end position="200"/>
    </location>
</feature>
<dbReference type="Pfam" id="PF01300">
    <property type="entry name" value="Sua5_yciO_yrdC"/>
    <property type="match status" value="1"/>
</dbReference>
<keyword evidence="3" id="KW-1185">Reference proteome</keyword>
<reference evidence="2 3" key="1">
    <citation type="submission" date="2018-04" db="EMBL/GenBank/DDBJ databases">
        <title>Thalassorhabdus spongiae gen. nov., sp. nov., isolated from a marine sponge in South-West Iceland.</title>
        <authorList>
            <person name="Knobloch S."/>
            <person name="Daussin A."/>
            <person name="Johannsson R."/>
            <person name="Marteinsson V.T."/>
        </authorList>
    </citation>
    <scope>NUCLEOTIDE SEQUENCE [LARGE SCALE GENOMIC DNA]</scope>
    <source>
        <strain evidence="2 3">Hp12</strain>
    </source>
</reference>
<dbReference type="InterPro" id="IPR017945">
    <property type="entry name" value="DHBP_synth_RibB-like_a/b_dom"/>
</dbReference>
<dbReference type="InterPro" id="IPR006070">
    <property type="entry name" value="Sua5-like_dom"/>
</dbReference>
<dbReference type="GO" id="GO:0003725">
    <property type="term" value="F:double-stranded RNA binding"/>
    <property type="evidence" value="ECO:0007669"/>
    <property type="project" value="InterPro"/>
</dbReference>
<name>A0A2V1GXZ3_9GAMM</name>
<dbReference type="RefSeq" id="WP_116685235.1">
    <property type="nucleotide sequence ID" value="NZ_CAWNYD010000001.1"/>
</dbReference>
<dbReference type="AlphaFoldDB" id="A0A2V1GXZ3"/>
<dbReference type="Gene3D" id="3.90.870.10">
    <property type="entry name" value="DHBP synthase"/>
    <property type="match status" value="1"/>
</dbReference>
<protein>
    <submittedName>
        <fullName evidence="2">Threonylcarbamoyl-AMP synthase</fullName>
    </submittedName>
</protein>
<comment type="caution">
    <text evidence="2">The sequence shown here is derived from an EMBL/GenBank/DDBJ whole genome shotgun (WGS) entry which is preliminary data.</text>
</comment>
<evidence type="ECO:0000259" key="1">
    <source>
        <dbReference type="PROSITE" id="PS51163"/>
    </source>
</evidence>
<dbReference type="InterPro" id="IPR052532">
    <property type="entry name" value="SUA5_domain"/>
</dbReference>
<dbReference type="NCBIfam" id="TIGR00057">
    <property type="entry name" value="L-threonylcarbamoyladenylate synthase"/>
    <property type="match status" value="1"/>
</dbReference>
<dbReference type="Proteomes" id="UP000244906">
    <property type="component" value="Unassembled WGS sequence"/>
</dbReference>
<evidence type="ECO:0000313" key="3">
    <source>
        <dbReference type="Proteomes" id="UP000244906"/>
    </source>
</evidence>
<sequence>MAQFLEIHTQDPQPRLISQAVAQIRQGAVVVYPTDSGYALGCGLDEKSAVDRIRQIRRLDKKHMFTLICRDLSEISTYAQVNNMAYRQLRSHTPGHYTFILRATREVPRRLQDDKRKTVGIRVPENRVAQALLDALGEPLLSCSLILPDDESPLLDAEEILDRVGSQVDLVINGGFCGDDPTTVVDLQGDSPIVLREGKGNCDAFAE</sequence>
<organism evidence="2 3">
    <name type="scientific">Pelagibaculum spongiae</name>
    <dbReference type="NCBI Taxonomy" id="2080658"/>
    <lineage>
        <taxon>Bacteria</taxon>
        <taxon>Pseudomonadati</taxon>
        <taxon>Pseudomonadota</taxon>
        <taxon>Gammaproteobacteria</taxon>
        <taxon>Oceanospirillales</taxon>
        <taxon>Pelagibaculum</taxon>
    </lineage>
</organism>
<dbReference type="PANTHER" id="PTHR42828:SF3">
    <property type="entry name" value="THREONYLCARBAMOYL-AMP SYNTHASE"/>
    <property type="match status" value="1"/>
</dbReference>
<dbReference type="PANTHER" id="PTHR42828">
    <property type="entry name" value="DHBP SYNTHASE RIBB-LIKE ALPHA/BETA DOMAIN-CONTAINING PROTEIN"/>
    <property type="match status" value="1"/>
</dbReference>
<gene>
    <name evidence="2" type="ORF">DC094_01030</name>
</gene>
<accession>A0A2V1GXZ3</accession>
<proteinExistence type="predicted"/>
<dbReference type="EMBL" id="QDDL01000001">
    <property type="protein sequence ID" value="PVZ71646.1"/>
    <property type="molecule type" value="Genomic_DNA"/>
</dbReference>
<dbReference type="SUPFAM" id="SSF55821">
    <property type="entry name" value="YrdC/RibB"/>
    <property type="match status" value="1"/>
</dbReference>
<dbReference type="OrthoDB" id="9781656at2"/>